<keyword evidence="3" id="KW-1185">Reference proteome</keyword>
<organism evidence="2 3">
    <name type="scientific">Pleomorphomonas diazotrophica</name>
    <dbReference type="NCBI Taxonomy" id="1166257"/>
    <lineage>
        <taxon>Bacteria</taxon>
        <taxon>Pseudomonadati</taxon>
        <taxon>Pseudomonadota</taxon>
        <taxon>Alphaproteobacteria</taxon>
        <taxon>Hyphomicrobiales</taxon>
        <taxon>Pleomorphomonadaceae</taxon>
        <taxon>Pleomorphomonas</taxon>
    </lineage>
</organism>
<sequence length="145" mass="15799">MSSPLPTLDELKAQARRLRSSLAEAGSEISHSKSLELIAKQHGFADWNTLYAKAGNEPPRRAWNPGDRVKGTYLGKAFEGTVLALKAATSVPGYYTITVDFDEPVDVVDFESFSAFRKRVTATIDEEGISPSKTSNGRPHMVLTG</sequence>
<evidence type="ECO:0000259" key="1">
    <source>
        <dbReference type="Pfam" id="PF20066"/>
    </source>
</evidence>
<accession>A0A1I4S9F5</accession>
<feature type="domain" description="Glyoxalase-related protein" evidence="1">
    <location>
        <begin position="1"/>
        <end position="144"/>
    </location>
</feature>
<dbReference type="Proteomes" id="UP000233491">
    <property type="component" value="Unassembled WGS sequence"/>
</dbReference>
<dbReference type="AlphaFoldDB" id="A0A1I4S9F5"/>
<dbReference type="OrthoDB" id="7350221at2"/>
<name>A0A1I4S9F5_9HYPH</name>
<reference evidence="2 3" key="1">
    <citation type="submission" date="2017-12" db="EMBL/GenBank/DDBJ databases">
        <title>Anaerobic carbon monoxide metabolism by Pleomorphomonas carboxyditropha sp. nov., a new mesophilic hydrogenogenic carboxidotroph.</title>
        <authorList>
            <person name="Esquivel-Elizondo S."/>
            <person name="Krajmalnik-Brown R."/>
        </authorList>
    </citation>
    <scope>NUCLEOTIDE SEQUENCE [LARGE SCALE GENOMIC DNA]</scope>
    <source>
        <strain evidence="2 3">R5-392</strain>
    </source>
</reference>
<proteinExistence type="predicted"/>
<gene>
    <name evidence="2" type="ORF">CXZ10_11655</name>
</gene>
<evidence type="ECO:0000313" key="2">
    <source>
        <dbReference type="EMBL" id="PKR88775.1"/>
    </source>
</evidence>
<dbReference type="Pfam" id="PF20066">
    <property type="entry name" value="Glyoxalase_8"/>
    <property type="match status" value="1"/>
</dbReference>
<dbReference type="InterPro" id="IPR045517">
    <property type="entry name" value="Glyoxalase_8"/>
</dbReference>
<comment type="caution">
    <text evidence="2">The sequence shown here is derived from an EMBL/GenBank/DDBJ whole genome shotgun (WGS) entry which is preliminary data.</text>
</comment>
<evidence type="ECO:0000313" key="3">
    <source>
        <dbReference type="Proteomes" id="UP000233491"/>
    </source>
</evidence>
<dbReference type="EMBL" id="PJNW01000009">
    <property type="protein sequence ID" value="PKR88775.1"/>
    <property type="molecule type" value="Genomic_DNA"/>
</dbReference>
<dbReference type="RefSeq" id="WP_101289453.1">
    <property type="nucleotide sequence ID" value="NZ_FOUQ01000003.1"/>
</dbReference>
<protein>
    <recommendedName>
        <fullName evidence="1">Glyoxalase-related protein domain-containing protein</fullName>
    </recommendedName>
</protein>